<reference evidence="1" key="1">
    <citation type="submission" date="2018-12" db="EMBL/GenBank/DDBJ databases">
        <title>Draft genome sequence of Flaovobacterium columnare ARS1 isolated from channel catfish in Alabama.</title>
        <authorList>
            <person name="Cai W."/>
            <person name="Arias C."/>
        </authorList>
    </citation>
    <scope>NUCLEOTIDE SEQUENCE [LARGE SCALE GENOMIC DNA]</scope>
    <source>
        <strain evidence="1">ARS1</strain>
    </source>
</reference>
<evidence type="ECO:0000313" key="2">
    <source>
        <dbReference type="Proteomes" id="UP000288951"/>
    </source>
</evidence>
<organism evidence="1 2">
    <name type="scientific">Flavobacterium columnare</name>
    <dbReference type="NCBI Taxonomy" id="996"/>
    <lineage>
        <taxon>Bacteria</taxon>
        <taxon>Pseudomonadati</taxon>
        <taxon>Bacteroidota</taxon>
        <taxon>Flavobacteriia</taxon>
        <taxon>Flavobacteriales</taxon>
        <taxon>Flavobacteriaceae</taxon>
        <taxon>Flavobacterium</taxon>
    </lineage>
</organism>
<gene>
    <name evidence="1" type="ORF">EH230_09750</name>
</gene>
<sequence length="136" mass="15598">MNIILMKKTFNLLLFTILFVSCGSNRSISQIDQKIEGTKGKKIVLQKVFNDSRCPEGVKCIWEGEVTIQLAYCEDGQIKEEKQFIVRANEQEEILEWFRSHLPKSEKILQTISVLPAKKGDGKQIRSTDYTIVLGY</sequence>
<dbReference type="OrthoDB" id="163809at2"/>
<dbReference type="AlphaFoldDB" id="A0A437UC36"/>
<evidence type="ECO:0008006" key="3">
    <source>
        <dbReference type="Google" id="ProtNLM"/>
    </source>
</evidence>
<dbReference type="RefSeq" id="WP_127823474.1">
    <property type="nucleotide sequence ID" value="NZ_RQSM01000003.1"/>
</dbReference>
<accession>A0A437UC36</accession>
<comment type="caution">
    <text evidence="1">The sequence shown here is derived from an EMBL/GenBank/DDBJ whole genome shotgun (WGS) entry which is preliminary data.</text>
</comment>
<protein>
    <recommendedName>
        <fullName evidence="3">Lipoprotein</fullName>
    </recommendedName>
</protein>
<proteinExistence type="predicted"/>
<dbReference type="PROSITE" id="PS51257">
    <property type="entry name" value="PROKAR_LIPOPROTEIN"/>
    <property type="match status" value="1"/>
</dbReference>
<dbReference type="Proteomes" id="UP000288951">
    <property type="component" value="Unassembled WGS sequence"/>
</dbReference>
<evidence type="ECO:0000313" key="1">
    <source>
        <dbReference type="EMBL" id="RVU91159.1"/>
    </source>
</evidence>
<name>A0A437UC36_9FLAO</name>
<keyword evidence="2" id="KW-1185">Reference proteome</keyword>
<dbReference type="EMBL" id="RQSM01000003">
    <property type="protein sequence ID" value="RVU91159.1"/>
    <property type="molecule type" value="Genomic_DNA"/>
</dbReference>